<name>A0A1G6BBI9_EUBOX</name>
<evidence type="ECO:0000313" key="2">
    <source>
        <dbReference type="Proteomes" id="UP000199228"/>
    </source>
</evidence>
<dbReference type="AlphaFoldDB" id="A0A1G6BBI9"/>
<dbReference type="InterPro" id="IPR015231">
    <property type="entry name" value="DUF1934"/>
</dbReference>
<dbReference type="STRING" id="1732.SAMN02910417_01321"/>
<organism evidence="1 2">
    <name type="scientific">Eubacterium oxidoreducens</name>
    <dbReference type="NCBI Taxonomy" id="1732"/>
    <lineage>
        <taxon>Bacteria</taxon>
        <taxon>Bacillati</taxon>
        <taxon>Bacillota</taxon>
        <taxon>Clostridia</taxon>
        <taxon>Eubacteriales</taxon>
        <taxon>Eubacteriaceae</taxon>
        <taxon>Eubacterium</taxon>
    </lineage>
</organism>
<protein>
    <submittedName>
        <fullName evidence="1">Uncharacterized beta-barrel protein YwiB, DUF1934 family</fullName>
    </submittedName>
</protein>
<dbReference type="OrthoDB" id="1680906at2"/>
<evidence type="ECO:0000313" key="1">
    <source>
        <dbReference type="EMBL" id="SDB17956.1"/>
    </source>
</evidence>
<dbReference type="Pfam" id="PF09148">
    <property type="entry name" value="DUF1934"/>
    <property type="match status" value="1"/>
</dbReference>
<accession>A0A1G6BBI9</accession>
<dbReference type="RefSeq" id="WP_090173476.1">
    <property type="nucleotide sequence ID" value="NZ_FMXR01000009.1"/>
</dbReference>
<dbReference type="Proteomes" id="UP000199228">
    <property type="component" value="Unassembled WGS sequence"/>
</dbReference>
<proteinExistence type="predicted"/>
<dbReference type="Gene3D" id="2.40.128.20">
    <property type="match status" value="1"/>
</dbReference>
<keyword evidence="2" id="KW-1185">Reference proteome</keyword>
<reference evidence="1 2" key="1">
    <citation type="submission" date="2016-10" db="EMBL/GenBank/DDBJ databases">
        <authorList>
            <person name="de Groot N.N."/>
        </authorList>
    </citation>
    <scope>NUCLEOTIDE SEQUENCE [LARGE SCALE GENOMIC DNA]</scope>
    <source>
        <strain evidence="1 2">DSM 3217</strain>
    </source>
</reference>
<sequence>MTKEILIRISGLQMRQGDDEEQLEVINSGTYFLKNNKHYILYDEPVEGFGQVNKNRIKIEPGYVEIIKKGPVTVQLVFDETTKHVTFYQTPYGGMEIGIDTKSVNLKQSEEKIEVTIEYDLEINNEHMAHCEIDMTILAKDSAEFQL</sequence>
<dbReference type="SUPFAM" id="SSF50814">
    <property type="entry name" value="Lipocalins"/>
    <property type="match status" value="1"/>
</dbReference>
<dbReference type="EMBL" id="FMXR01000009">
    <property type="protein sequence ID" value="SDB17956.1"/>
    <property type="molecule type" value="Genomic_DNA"/>
</dbReference>
<dbReference type="InterPro" id="IPR012674">
    <property type="entry name" value="Calycin"/>
</dbReference>
<gene>
    <name evidence="1" type="ORF">SAMN02910417_01321</name>
</gene>